<evidence type="ECO:0000313" key="2">
    <source>
        <dbReference type="EMBL" id="MXO87594.1"/>
    </source>
</evidence>
<keyword evidence="1" id="KW-0472">Membrane</keyword>
<evidence type="ECO:0000313" key="3">
    <source>
        <dbReference type="Proteomes" id="UP000435243"/>
    </source>
</evidence>
<dbReference type="AlphaFoldDB" id="A0A844ZJ33"/>
<reference evidence="2 3" key="1">
    <citation type="submission" date="2019-12" db="EMBL/GenBank/DDBJ databases">
        <title>Genomic-based taxomic classification of the family Erythrobacteraceae.</title>
        <authorList>
            <person name="Xu L."/>
        </authorList>
    </citation>
    <scope>NUCLEOTIDE SEQUENCE [LARGE SCALE GENOMIC DNA]</scope>
    <source>
        <strain evidence="2 3">JCM 16339</strain>
    </source>
</reference>
<name>A0A844ZJ33_9SPHN</name>
<protein>
    <submittedName>
        <fullName evidence="2">Uncharacterized protein</fullName>
    </submittedName>
</protein>
<feature type="transmembrane region" description="Helical" evidence="1">
    <location>
        <begin position="98"/>
        <end position="116"/>
    </location>
</feature>
<proteinExistence type="predicted"/>
<gene>
    <name evidence="2" type="ORF">GRI32_02455</name>
</gene>
<organism evidence="2 3">
    <name type="scientific">Alteraurantiacibacter aestuarii</name>
    <dbReference type="NCBI Taxonomy" id="650004"/>
    <lineage>
        <taxon>Bacteria</taxon>
        <taxon>Pseudomonadati</taxon>
        <taxon>Pseudomonadota</taxon>
        <taxon>Alphaproteobacteria</taxon>
        <taxon>Sphingomonadales</taxon>
        <taxon>Erythrobacteraceae</taxon>
        <taxon>Alteraurantiacibacter</taxon>
    </lineage>
</organism>
<feature type="transmembrane region" description="Helical" evidence="1">
    <location>
        <begin position="24"/>
        <end position="43"/>
    </location>
</feature>
<keyword evidence="3" id="KW-1185">Reference proteome</keyword>
<feature type="transmembrane region" description="Helical" evidence="1">
    <location>
        <begin position="55"/>
        <end position="73"/>
    </location>
</feature>
<dbReference type="Proteomes" id="UP000435243">
    <property type="component" value="Unassembled WGS sequence"/>
</dbReference>
<keyword evidence="1" id="KW-0812">Transmembrane</keyword>
<feature type="transmembrane region" description="Helical" evidence="1">
    <location>
        <begin position="128"/>
        <end position="145"/>
    </location>
</feature>
<dbReference type="RefSeq" id="WP_160589517.1">
    <property type="nucleotide sequence ID" value="NZ_BAAAFP010000002.1"/>
</dbReference>
<sequence>MRMKNLPASDQEAAEMVGRRRARALLLLVIAYVAIQINFSTILADVGWAAKPVQVVAWIILSSSFVIVLYTGGKFPKSRPGLLPLIDDEVTRQNRSKAIAAGFLASVLTTLALFIYSNFGELMLRQATHLILTSTVSVAALRFALLERKSYQQ</sequence>
<accession>A0A844ZJ33</accession>
<comment type="caution">
    <text evidence="2">The sequence shown here is derived from an EMBL/GenBank/DDBJ whole genome shotgun (WGS) entry which is preliminary data.</text>
</comment>
<evidence type="ECO:0000256" key="1">
    <source>
        <dbReference type="SAM" id="Phobius"/>
    </source>
</evidence>
<keyword evidence="1" id="KW-1133">Transmembrane helix</keyword>
<dbReference type="EMBL" id="WTYY01000001">
    <property type="protein sequence ID" value="MXO87594.1"/>
    <property type="molecule type" value="Genomic_DNA"/>
</dbReference>
<dbReference type="OrthoDB" id="7408327at2"/>